<dbReference type="Pfam" id="PF00126">
    <property type="entry name" value="HTH_1"/>
    <property type="match status" value="1"/>
</dbReference>
<dbReference type="InterPro" id="IPR036390">
    <property type="entry name" value="WH_DNA-bd_sf"/>
</dbReference>
<keyword evidence="2" id="KW-0805">Transcription regulation</keyword>
<dbReference type="Gene3D" id="3.40.190.290">
    <property type="match status" value="1"/>
</dbReference>
<dbReference type="SUPFAM" id="SSF53850">
    <property type="entry name" value="Periplasmic binding protein-like II"/>
    <property type="match status" value="1"/>
</dbReference>
<dbReference type="PANTHER" id="PTHR30537:SF5">
    <property type="entry name" value="HTH-TYPE TRANSCRIPTIONAL ACTIVATOR TTDR-RELATED"/>
    <property type="match status" value="1"/>
</dbReference>
<evidence type="ECO:0000313" key="6">
    <source>
        <dbReference type="EMBL" id="AIA61583.1"/>
    </source>
</evidence>
<evidence type="ECO:0000256" key="3">
    <source>
        <dbReference type="ARBA" id="ARBA00023125"/>
    </source>
</evidence>
<dbReference type="CDD" id="cd08422">
    <property type="entry name" value="PBP2_CrgA_like"/>
    <property type="match status" value="1"/>
</dbReference>
<sequence>MNQLSAMRAFRCIVEAKGFSAAAERLDTTHSTISRQLQQLEVELGVQLINRNTRRFSLTRPGELYFAACVDILDRLDAAAMAMAQGHQQPNGLLRVSVPLVVGTLDLPHWLPGFQKRYPDIELELCCDDQFVDLVAEGFDVAIRIASALADTTLVARTLTVSKLVLVASPAYVNSHGLPRTAQELDGHRLLAFIGASSDWELCPPRGAPVKVTPTGQFKTNTLSALHAAALAGAGIACFTQATVRANFAQGQLVSILPNYSLGQRHYFALYPQSRYLAPNVRAFVDYMADFYASRGQAVSGHG</sequence>
<dbReference type="PROSITE" id="PS50931">
    <property type="entry name" value="HTH_LYSR"/>
    <property type="match status" value="1"/>
</dbReference>
<keyword evidence="4" id="KW-0804">Transcription</keyword>
<dbReference type="InterPro" id="IPR005119">
    <property type="entry name" value="LysR_subst-bd"/>
</dbReference>
<dbReference type="GO" id="GO:0003677">
    <property type="term" value="F:DNA binding"/>
    <property type="evidence" value="ECO:0007669"/>
    <property type="project" value="UniProtKB-KW"/>
</dbReference>
<dbReference type="AlphaFoldDB" id="A0A060AEV9"/>
<dbReference type="SUPFAM" id="SSF46785">
    <property type="entry name" value="Winged helix' DNA-binding domain"/>
    <property type="match status" value="1"/>
</dbReference>
<feature type="domain" description="HTH lysR-type" evidence="5">
    <location>
        <begin position="1"/>
        <end position="59"/>
    </location>
</feature>
<evidence type="ECO:0000256" key="4">
    <source>
        <dbReference type="ARBA" id="ARBA00023163"/>
    </source>
</evidence>
<evidence type="ECO:0000256" key="2">
    <source>
        <dbReference type="ARBA" id="ARBA00023015"/>
    </source>
</evidence>
<dbReference type="InterPro" id="IPR036388">
    <property type="entry name" value="WH-like_DNA-bd_sf"/>
</dbReference>
<comment type="similarity">
    <text evidence="1">Belongs to the LysR transcriptional regulatory family.</text>
</comment>
<dbReference type="InterPro" id="IPR058163">
    <property type="entry name" value="LysR-type_TF_proteobact-type"/>
</dbReference>
<dbReference type="Gene3D" id="1.10.10.10">
    <property type="entry name" value="Winged helix-like DNA-binding domain superfamily/Winged helix DNA-binding domain"/>
    <property type="match status" value="1"/>
</dbReference>
<keyword evidence="3" id="KW-0238">DNA-binding</keyword>
<dbReference type="InterPro" id="IPR000847">
    <property type="entry name" value="LysR_HTH_N"/>
</dbReference>
<accession>A0A060AEV9</accession>
<organism evidence="6">
    <name type="scientific">Pseudomonas fluorescens</name>
    <dbReference type="NCBI Taxonomy" id="294"/>
    <lineage>
        <taxon>Bacteria</taxon>
        <taxon>Pseudomonadati</taxon>
        <taxon>Pseudomonadota</taxon>
        <taxon>Gammaproteobacteria</taxon>
        <taxon>Pseudomonadales</taxon>
        <taxon>Pseudomonadaceae</taxon>
        <taxon>Pseudomonas</taxon>
    </lineage>
</organism>
<dbReference type="GO" id="GO:0003700">
    <property type="term" value="F:DNA-binding transcription factor activity"/>
    <property type="evidence" value="ECO:0007669"/>
    <property type="project" value="InterPro"/>
</dbReference>
<reference evidence="6" key="1">
    <citation type="journal article" date="2014" name="Front. Microbiol.">
        <title>Extracellular enzyme production and cheating in Pseudomonas fluorescens depend on diffusion rates.</title>
        <authorList>
            <person name="Allison S.D."/>
            <person name="Lu Y."/>
            <person name="Kent A.G."/>
            <person name="Martiny A.C."/>
        </authorList>
    </citation>
    <scope>NUCLEOTIDE SEQUENCE</scope>
    <source>
        <strain evidence="6">ON2</strain>
    </source>
</reference>
<dbReference type="EMBL" id="KJ540107">
    <property type="protein sequence ID" value="AIA61583.1"/>
    <property type="molecule type" value="Genomic_DNA"/>
</dbReference>
<evidence type="ECO:0000259" key="5">
    <source>
        <dbReference type="PROSITE" id="PS50931"/>
    </source>
</evidence>
<dbReference type="Pfam" id="PF03466">
    <property type="entry name" value="LysR_substrate"/>
    <property type="match status" value="1"/>
</dbReference>
<dbReference type="FunFam" id="1.10.10.10:FF:000001">
    <property type="entry name" value="LysR family transcriptional regulator"/>
    <property type="match status" value="1"/>
</dbReference>
<proteinExistence type="inferred from homology"/>
<dbReference type="PANTHER" id="PTHR30537">
    <property type="entry name" value="HTH-TYPE TRANSCRIPTIONAL REGULATOR"/>
    <property type="match status" value="1"/>
</dbReference>
<name>A0A060AEV9_PSEFL</name>
<evidence type="ECO:0000256" key="1">
    <source>
        <dbReference type="ARBA" id="ARBA00009437"/>
    </source>
</evidence>
<dbReference type="PRINTS" id="PR00039">
    <property type="entry name" value="HTHLYSR"/>
</dbReference>
<protein>
    <submittedName>
        <fullName evidence="6">Putative LysR-family regulatory protein</fullName>
    </submittedName>
</protein>